<sequence>MNQGTLYIVSAPSGAGKSSLISALLNNNPRYDMTVSVSHTTRAMRLGEENNVHYHFVSVDEFKALIEKNIFLEHARVFGNLYGTSCQWIEDTLKKGIDIFLEIDWQGAQQVRQKMPKAKSIFILPLSREELARRLNVRDKDSSEVLTKRMEEAQSEISHFNEYDYVIVNDDFDVALMDIKAILRAERMKQDKQASKYHDTINRLLAQ</sequence>
<dbReference type="PANTHER" id="PTHR23117:SF13">
    <property type="entry name" value="GUANYLATE KINASE"/>
    <property type="match status" value="1"/>
</dbReference>
<dbReference type="SMART" id="SM00072">
    <property type="entry name" value="GuKc"/>
    <property type="match status" value="1"/>
</dbReference>
<dbReference type="HAMAP" id="MF_00328">
    <property type="entry name" value="Guanylate_kinase"/>
    <property type="match status" value="1"/>
</dbReference>
<keyword evidence="9 13" id="KW-0418">Kinase</keyword>
<evidence type="ECO:0000256" key="11">
    <source>
        <dbReference type="ARBA" id="ARBA00030128"/>
    </source>
</evidence>
<dbReference type="Gene3D" id="3.40.50.300">
    <property type="entry name" value="P-loop containing nucleotide triphosphate hydrolases"/>
    <property type="match status" value="1"/>
</dbReference>
<proteinExistence type="inferred from homology"/>
<dbReference type="SUPFAM" id="SSF52540">
    <property type="entry name" value="P-loop containing nucleoside triphosphate hydrolases"/>
    <property type="match status" value="1"/>
</dbReference>
<dbReference type="GO" id="GO:0004385">
    <property type="term" value="F:GMP kinase activity"/>
    <property type="evidence" value="ECO:0007669"/>
    <property type="project" value="UniProtKB-UniRule"/>
</dbReference>
<evidence type="ECO:0000256" key="8">
    <source>
        <dbReference type="ARBA" id="ARBA00022741"/>
    </source>
</evidence>
<dbReference type="InterPro" id="IPR017665">
    <property type="entry name" value="Guanylate_kinase"/>
</dbReference>
<comment type="subcellular location">
    <subcellularLocation>
        <location evidence="2 13">Cytoplasm</location>
    </subcellularLocation>
</comment>
<dbReference type="NCBIfam" id="TIGR03263">
    <property type="entry name" value="guanyl_kin"/>
    <property type="match status" value="1"/>
</dbReference>
<dbReference type="FunFam" id="3.30.63.10:FF:000002">
    <property type="entry name" value="Guanylate kinase 1"/>
    <property type="match status" value="1"/>
</dbReference>
<accession>A0A2A5T4X4</accession>
<keyword evidence="8 13" id="KW-0547">Nucleotide-binding</keyword>
<dbReference type="AlphaFoldDB" id="A0A2A5T4X4"/>
<protein>
    <recommendedName>
        <fullName evidence="5 13">Guanylate kinase</fullName>
        <ecNumber evidence="4 13">2.7.4.8</ecNumber>
    </recommendedName>
    <alternativeName>
        <fullName evidence="11 13">GMP kinase</fullName>
    </alternativeName>
</protein>
<dbReference type="InterPro" id="IPR008144">
    <property type="entry name" value="Guanylate_kin-like_dom"/>
</dbReference>
<organism evidence="15 16">
    <name type="scientific">Candidatus Enterovibrio escicola</name>
    <dbReference type="NCBI Taxonomy" id="1927127"/>
    <lineage>
        <taxon>Bacteria</taxon>
        <taxon>Pseudomonadati</taxon>
        <taxon>Pseudomonadota</taxon>
        <taxon>Gammaproteobacteria</taxon>
        <taxon>Vibrionales</taxon>
        <taxon>Vibrionaceae</taxon>
        <taxon>Enterovibrio</taxon>
    </lineage>
</organism>
<evidence type="ECO:0000256" key="5">
    <source>
        <dbReference type="ARBA" id="ARBA00016296"/>
    </source>
</evidence>
<evidence type="ECO:0000256" key="6">
    <source>
        <dbReference type="ARBA" id="ARBA00022490"/>
    </source>
</evidence>
<dbReference type="InterPro" id="IPR008145">
    <property type="entry name" value="GK/Ca_channel_bsu"/>
</dbReference>
<evidence type="ECO:0000256" key="2">
    <source>
        <dbReference type="ARBA" id="ARBA00004496"/>
    </source>
</evidence>
<reference evidence="16" key="1">
    <citation type="submission" date="2017-04" db="EMBL/GenBank/DDBJ databases">
        <title>Genome evolution of the luminous symbionts of deep sea anglerfish.</title>
        <authorList>
            <person name="Hendry T.A."/>
        </authorList>
    </citation>
    <scope>NUCLEOTIDE SEQUENCE [LARGE SCALE GENOMIC DNA]</scope>
</reference>
<dbReference type="Pfam" id="PF00625">
    <property type="entry name" value="Guanylate_kin"/>
    <property type="match status" value="1"/>
</dbReference>
<comment type="function">
    <text evidence="1 13">Essential for recycling GMP and indirectly, cGMP.</text>
</comment>
<feature type="domain" description="Guanylate kinase-like" evidence="14">
    <location>
        <begin position="4"/>
        <end position="184"/>
    </location>
</feature>
<comment type="catalytic activity">
    <reaction evidence="12 13">
        <text>GMP + ATP = GDP + ADP</text>
        <dbReference type="Rhea" id="RHEA:20780"/>
        <dbReference type="ChEBI" id="CHEBI:30616"/>
        <dbReference type="ChEBI" id="CHEBI:58115"/>
        <dbReference type="ChEBI" id="CHEBI:58189"/>
        <dbReference type="ChEBI" id="CHEBI:456216"/>
        <dbReference type="EC" id="2.7.4.8"/>
    </reaction>
</comment>
<dbReference type="OrthoDB" id="9808150at2"/>
<dbReference type="GO" id="GO:0005524">
    <property type="term" value="F:ATP binding"/>
    <property type="evidence" value="ECO:0007669"/>
    <property type="project" value="UniProtKB-UniRule"/>
</dbReference>
<dbReference type="EMBL" id="NBYY01000011">
    <property type="protein sequence ID" value="PCS23204.1"/>
    <property type="molecule type" value="Genomic_DNA"/>
</dbReference>
<comment type="similarity">
    <text evidence="3 13">Belongs to the guanylate kinase family.</text>
</comment>
<dbReference type="FunFam" id="3.40.50.300:FF:000855">
    <property type="entry name" value="Guanylate kinase"/>
    <property type="match status" value="1"/>
</dbReference>
<evidence type="ECO:0000259" key="14">
    <source>
        <dbReference type="PROSITE" id="PS50052"/>
    </source>
</evidence>
<evidence type="ECO:0000313" key="16">
    <source>
        <dbReference type="Proteomes" id="UP000219020"/>
    </source>
</evidence>
<name>A0A2A5T4X4_9GAMM</name>
<dbReference type="Proteomes" id="UP000219020">
    <property type="component" value="Unassembled WGS sequence"/>
</dbReference>
<dbReference type="Gene3D" id="3.30.63.10">
    <property type="entry name" value="Guanylate Kinase phosphate binding domain"/>
    <property type="match status" value="1"/>
</dbReference>
<dbReference type="InterPro" id="IPR027417">
    <property type="entry name" value="P-loop_NTPase"/>
</dbReference>
<keyword evidence="7 13" id="KW-0808">Transferase</keyword>
<evidence type="ECO:0000256" key="12">
    <source>
        <dbReference type="ARBA" id="ARBA00048594"/>
    </source>
</evidence>
<evidence type="ECO:0000256" key="10">
    <source>
        <dbReference type="ARBA" id="ARBA00022840"/>
    </source>
</evidence>
<keyword evidence="16" id="KW-1185">Reference proteome</keyword>
<evidence type="ECO:0000256" key="3">
    <source>
        <dbReference type="ARBA" id="ARBA00005790"/>
    </source>
</evidence>
<dbReference type="PANTHER" id="PTHR23117">
    <property type="entry name" value="GUANYLATE KINASE-RELATED"/>
    <property type="match status" value="1"/>
</dbReference>
<keyword evidence="10 13" id="KW-0067">ATP-binding</keyword>
<evidence type="ECO:0000256" key="4">
    <source>
        <dbReference type="ARBA" id="ARBA00012961"/>
    </source>
</evidence>
<evidence type="ECO:0000256" key="13">
    <source>
        <dbReference type="HAMAP-Rule" id="MF_00328"/>
    </source>
</evidence>
<dbReference type="EC" id="2.7.4.8" evidence="4 13"/>
<dbReference type="GeneID" id="66951430"/>
<evidence type="ECO:0000256" key="9">
    <source>
        <dbReference type="ARBA" id="ARBA00022777"/>
    </source>
</evidence>
<keyword evidence="6 13" id="KW-0963">Cytoplasm</keyword>
<dbReference type="RefSeq" id="WP_097356223.1">
    <property type="nucleotide sequence ID" value="NZ_CAWNJE010000006.1"/>
</dbReference>
<dbReference type="PROSITE" id="PS50052">
    <property type="entry name" value="GUANYLATE_KINASE_2"/>
    <property type="match status" value="1"/>
</dbReference>
<dbReference type="GO" id="GO:0005829">
    <property type="term" value="C:cytosol"/>
    <property type="evidence" value="ECO:0007669"/>
    <property type="project" value="TreeGrafter"/>
</dbReference>
<evidence type="ECO:0000256" key="1">
    <source>
        <dbReference type="ARBA" id="ARBA00003531"/>
    </source>
</evidence>
<dbReference type="CDD" id="cd00071">
    <property type="entry name" value="GMPK"/>
    <property type="match status" value="1"/>
</dbReference>
<feature type="binding site" evidence="13">
    <location>
        <begin position="11"/>
        <end position="18"/>
    </location>
    <ligand>
        <name>ATP</name>
        <dbReference type="ChEBI" id="CHEBI:30616"/>
    </ligand>
</feature>
<evidence type="ECO:0000313" key="15">
    <source>
        <dbReference type="EMBL" id="PCS23204.1"/>
    </source>
</evidence>
<gene>
    <name evidence="13" type="primary">gmk</name>
    <name evidence="15" type="ORF">BTN49_1200</name>
</gene>
<evidence type="ECO:0000256" key="7">
    <source>
        <dbReference type="ARBA" id="ARBA00022679"/>
    </source>
</evidence>
<comment type="caution">
    <text evidence="15">The sequence shown here is derived from an EMBL/GenBank/DDBJ whole genome shotgun (WGS) entry which is preliminary data.</text>
</comment>